<comment type="caution">
    <text evidence="2">The sequence shown here is derived from an EMBL/GenBank/DDBJ whole genome shotgun (WGS) entry which is preliminary data.</text>
</comment>
<keyword evidence="1" id="KW-0812">Transmembrane</keyword>
<accession>X6NPT3</accession>
<reference evidence="2 3" key="1">
    <citation type="journal article" date="2013" name="Curr. Biol.">
        <title>The Genome of the Foraminiferan Reticulomyxa filosa.</title>
        <authorList>
            <person name="Glockner G."/>
            <person name="Hulsmann N."/>
            <person name="Schleicher M."/>
            <person name="Noegel A.A."/>
            <person name="Eichinger L."/>
            <person name="Gallinger C."/>
            <person name="Pawlowski J."/>
            <person name="Sierra R."/>
            <person name="Euteneuer U."/>
            <person name="Pillet L."/>
            <person name="Moustafa A."/>
            <person name="Platzer M."/>
            <person name="Groth M."/>
            <person name="Szafranski K."/>
            <person name="Schliwa M."/>
        </authorList>
    </citation>
    <scope>NUCLEOTIDE SEQUENCE [LARGE SCALE GENOMIC DNA]</scope>
</reference>
<keyword evidence="3" id="KW-1185">Reference proteome</keyword>
<sequence length="141" mass="16209">MLMQSKTKINFIFDHVVPTTNFILVYFIIVFVMGIKLAKIVANKLLKQANKIRIIQSKNNVFFLANSFVKTYTCTLENTYICPKEIHTKGNLKCLPLFSPKKNLILNIELKKGVQGEKLCFFKPKKESNVSTKVFSRGFAR</sequence>
<organism evidence="2 3">
    <name type="scientific">Reticulomyxa filosa</name>
    <dbReference type="NCBI Taxonomy" id="46433"/>
    <lineage>
        <taxon>Eukaryota</taxon>
        <taxon>Sar</taxon>
        <taxon>Rhizaria</taxon>
        <taxon>Retaria</taxon>
        <taxon>Foraminifera</taxon>
        <taxon>Monothalamids</taxon>
        <taxon>Reticulomyxidae</taxon>
        <taxon>Reticulomyxa</taxon>
    </lineage>
</organism>
<keyword evidence="1" id="KW-1133">Transmembrane helix</keyword>
<name>X6NPT3_RETFI</name>
<dbReference type="EMBL" id="ASPP01007085">
    <property type="protein sequence ID" value="ETO27719.1"/>
    <property type="molecule type" value="Genomic_DNA"/>
</dbReference>
<evidence type="ECO:0000256" key="1">
    <source>
        <dbReference type="SAM" id="Phobius"/>
    </source>
</evidence>
<feature type="transmembrane region" description="Helical" evidence="1">
    <location>
        <begin position="20"/>
        <end position="38"/>
    </location>
</feature>
<dbReference type="Proteomes" id="UP000023152">
    <property type="component" value="Unassembled WGS sequence"/>
</dbReference>
<protein>
    <submittedName>
        <fullName evidence="2">Uncharacterized protein</fullName>
    </submittedName>
</protein>
<proteinExistence type="predicted"/>
<evidence type="ECO:0000313" key="3">
    <source>
        <dbReference type="Proteomes" id="UP000023152"/>
    </source>
</evidence>
<gene>
    <name evidence="2" type="ORF">RFI_09411</name>
</gene>
<dbReference type="AlphaFoldDB" id="X6NPT3"/>
<evidence type="ECO:0000313" key="2">
    <source>
        <dbReference type="EMBL" id="ETO27719.1"/>
    </source>
</evidence>
<keyword evidence="1" id="KW-0472">Membrane</keyword>